<dbReference type="EMBL" id="QZFR01000057">
    <property type="protein sequence ID" value="RXV70652.1"/>
    <property type="molecule type" value="Genomic_DNA"/>
</dbReference>
<dbReference type="InterPro" id="IPR021462">
    <property type="entry name" value="DUF3114"/>
</dbReference>
<name>A0A4Q2AKE2_9LACO</name>
<dbReference type="AlphaFoldDB" id="A0A4Q2AKE2"/>
<accession>A0A4Q2AKE2</accession>
<evidence type="ECO:0000313" key="1">
    <source>
        <dbReference type="EMBL" id="RXV70652.1"/>
    </source>
</evidence>
<gene>
    <name evidence="1" type="ORF">D6C19_07870</name>
</gene>
<dbReference type="Pfam" id="PF11311">
    <property type="entry name" value="DUF3114"/>
    <property type="match status" value="1"/>
</dbReference>
<comment type="caution">
    <text evidence="1">The sequence shown here is derived from an EMBL/GenBank/DDBJ whole genome shotgun (WGS) entry which is preliminary data.</text>
</comment>
<protein>
    <submittedName>
        <fullName evidence="1">DUF3114 domain-containing protein</fullName>
    </submittedName>
</protein>
<dbReference type="RefSeq" id="WP_119448454.1">
    <property type="nucleotide sequence ID" value="NZ_QWMU01000072.1"/>
</dbReference>
<dbReference type="OrthoDB" id="2185727at2"/>
<proteinExistence type="predicted"/>
<evidence type="ECO:0000313" key="2">
    <source>
        <dbReference type="Proteomes" id="UP000289316"/>
    </source>
</evidence>
<sequence>MEMMTLEQQLSNLAKEGWDKRSLRYYRQNCRQQDSDTLACWQEIHQVGTPLYTKMLKRSLLPVRLKIQLVLDHLGTYVDEHNFLQLAPMAKYHIWTDLAPLAEFNVFFRALVLRLYGRAPKNRQPLVQENSDLTRRLNLFRGYLDRQAISYLRQTYPFLPNDFWRLAVYAKRCGVELDFETGANYHNRHLAKQIDFVPENMKVQLAKNSSYGYFSRLNDARMVEFIINIDTLEFVSQWNVIKQEKTGKFCSDPEKYQVSELRALADTESFNYGIPHGKGRVPWRYRYSHGNLDGVNPLESDLRKKAKKFWRADGDARKEMNGYGDLINSNGIADILCWQNVSRETRLALYRDYTSWLYQTKQSSTGIFHYYALHSSEKIYNWGVGR</sequence>
<organism evidence="1 2">
    <name type="scientific">Ligilactobacillus murinus</name>
    <dbReference type="NCBI Taxonomy" id="1622"/>
    <lineage>
        <taxon>Bacteria</taxon>
        <taxon>Bacillati</taxon>
        <taxon>Bacillota</taxon>
        <taxon>Bacilli</taxon>
        <taxon>Lactobacillales</taxon>
        <taxon>Lactobacillaceae</taxon>
        <taxon>Ligilactobacillus</taxon>
    </lineage>
</organism>
<reference evidence="1 2" key="1">
    <citation type="submission" date="2018-09" db="EMBL/GenBank/DDBJ databases">
        <title>Murine metabolic-syndrome-specific gut microbial biobank.</title>
        <authorList>
            <person name="Liu C."/>
        </authorList>
    </citation>
    <scope>NUCLEOTIDE SEQUENCE [LARGE SCALE GENOMIC DNA]</scope>
    <source>
        <strain evidence="1 2">C-30</strain>
    </source>
</reference>
<dbReference type="Proteomes" id="UP000289316">
    <property type="component" value="Unassembled WGS sequence"/>
</dbReference>